<gene>
    <name evidence="1" type="ORF">CKAN_00085900</name>
</gene>
<sequence>MERGENPRSLAICKISRPLSPKSSSRRSIHLLSSSLVLRRPATSPSPTSLFLFCDVQTWVFCPLEPFLFSILCSSSLKPTLPRNVLSKLPCSDRINRKKKDLVLGFSRCRSIDPLDVDSSIVAPKDH</sequence>
<accession>A0A443N277</accession>
<evidence type="ECO:0000313" key="1">
    <source>
        <dbReference type="EMBL" id="RWR72622.1"/>
    </source>
</evidence>
<proteinExistence type="predicted"/>
<name>A0A443N277_9MAGN</name>
<evidence type="ECO:0000313" key="2">
    <source>
        <dbReference type="Proteomes" id="UP000283530"/>
    </source>
</evidence>
<dbReference type="EMBL" id="QPKB01000001">
    <property type="protein sequence ID" value="RWR72622.1"/>
    <property type="molecule type" value="Genomic_DNA"/>
</dbReference>
<reference evidence="1 2" key="1">
    <citation type="journal article" date="2019" name="Nat. Plants">
        <title>Stout camphor tree genome fills gaps in understanding of flowering plant genome evolution.</title>
        <authorList>
            <person name="Chaw S.M."/>
            <person name="Liu Y.C."/>
            <person name="Wu Y.W."/>
            <person name="Wang H.Y."/>
            <person name="Lin C.I."/>
            <person name="Wu C.S."/>
            <person name="Ke H.M."/>
            <person name="Chang L.Y."/>
            <person name="Hsu C.Y."/>
            <person name="Yang H.T."/>
            <person name="Sudianto E."/>
            <person name="Hsu M.H."/>
            <person name="Wu K.P."/>
            <person name="Wang L.N."/>
            <person name="Leebens-Mack J.H."/>
            <person name="Tsai I.J."/>
        </authorList>
    </citation>
    <scope>NUCLEOTIDE SEQUENCE [LARGE SCALE GENOMIC DNA]</scope>
    <source>
        <strain evidence="2">cv. Chaw 1501</strain>
        <tissue evidence="1">Young leaves</tissue>
    </source>
</reference>
<protein>
    <submittedName>
        <fullName evidence="1">Uncharacterized protein</fullName>
    </submittedName>
</protein>
<dbReference type="AlphaFoldDB" id="A0A443N277"/>
<dbReference type="Proteomes" id="UP000283530">
    <property type="component" value="Unassembled WGS sequence"/>
</dbReference>
<organism evidence="1 2">
    <name type="scientific">Cinnamomum micranthum f. kanehirae</name>
    <dbReference type="NCBI Taxonomy" id="337451"/>
    <lineage>
        <taxon>Eukaryota</taxon>
        <taxon>Viridiplantae</taxon>
        <taxon>Streptophyta</taxon>
        <taxon>Embryophyta</taxon>
        <taxon>Tracheophyta</taxon>
        <taxon>Spermatophyta</taxon>
        <taxon>Magnoliopsida</taxon>
        <taxon>Magnoliidae</taxon>
        <taxon>Laurales</taxon>
        <taxon>Lauraceae</taxon>
        <taxon>Cinnamomum</taxon>
    </lineage>
</organism>
<comment type="caution">
    <text evidence="1">The sequence shown here is derived from an EMBL/GenBank/DDBJ whole genome shotgun (WGS) entry which is preliminary data.</text>
</comment>
<keyword evidence="2" id="KW-1185">Reference proteome</keyword>